<comment type="caution">
    <text evidence="1">The sequence shown here is derived from an EMBL/GenBank/DDBJ whole genome shotgun (WGS) entry which is preliminary data.</text>
</comment>
<sequence>MSQPSMWKSTYKNKPRQRIWPAWTGFPKPHLARQGGVVQALGLPQYVTKAANAAHKLKRASPLAKVALFTDIDTLATWQRRARASLLELVRRPAHKSCRSTSKTSAGASLSPTCDAPAPEAAVDLFGVFSPFDYVVLYDGAGAITIPELPKAAEASRWQKSGMLWMRKIATYQHTPFENTLFTDSDACTCPPARGRDSALRNMAALIGSSDFVSVMDDKGHGGTPPPAYDPKNPVPMEFDERNGGFNLYRRTSAVEALFRAWMEVFVWHSSEGDNLPKVTHDQPALREAIYVATRRYRLRELLLPNRGRGGICRGFDKEQKMRCEGMTWSQFFRRQGELQMCGKPPQCDTRDNMVKAKAYATRAARRVLTREKKTLKEIDVVVDEIESARRSLSNERMSSMRRITKQGYSMGPGCEDGCMAVHEKCECWKRRGEDVRMEKLRDPMLRILTKAARIALGSVPRGTNVSDSGFPWNAINEQCERLARAHGMSSSLVSNKKRFAYYDGGRYVLRKRPPSL</sequence>
<proteinExistence type="predicted"/>
<evidence type="ECO:0000313" key="2">
    <source>
        <dbReference type="Proteomes" id="UP000660262"/>
    </source>
</evidence>
<evidence type="ECO:0000313" key="1">
    <source>
        <dbReference type="EMBL" id="GHP10886.1"/>
    </source>
</evidence>
<evidence type="ECO:0008006" key="3">
    <source>
        <dbReference type="Google" id="ProtNLM"/>
    </source>
</evidence>
<dbReference type="Proteomes" id="UP000660262">
    <property type="component" value="Unassembled WGS sequence"/>
</dbReference>
<organism evidence="1 2">
    <name type="scientific">Pycnococcus provasolii</name>
    <dbReference type="NCBI Taxonomy" id="41880"/>
    <lineage>
        <taxon>Eukaryota</taxon>
        <taxon>Viridiplantae</taxon>
        <taxon>Chlorophyta</taxon>
        <taxon>Pseudoscourfieldiophyceae</taxon>
        <taxon>Pseudoscourfieldiales</taxon>
        <taxon>Pycnococcaceae</taxon>
        <taxon>Pycnococcus</taxon>
    </lineage>
</organism>
<protein>
    <recommendedName>
        <fullName evidence="3">Nucleotide-diphospho-sugar transferase domain-containing protein</fullName>
    </recommendedName>
</protein>
<dbReference type="AlphaFoldDB" id="A0A830HTU5"/>
<reference evidence="1" key="1">
    <citation type="submission" date="2020-10" db="EMBL/GenBank/DDBJ databases">
        <title>Unveiling of a novel bifunctional photoreceptor, Dualchrome1, isolated from a cosmopolitan green alga.</title>
        <authorList>
            <person name="Suzuki S."/>
            <person name="Kawachi M."/>
        </authorList>
    </citation>
    <scope>NUCLEOTIDE SEQUENCE</scope>
    <source>
        <strain evidence="1">NIES 2893</strain>
    </source>
</reference>
<keyword evidence="2" id="KW-1185">Reference proteome</keyword>
<name>A0A830HTU5_9CHLO</name>
<dbReference type="EMBL" id="BNJQ01000031">
    <property type="protein sequence ID" value="GHP10886.1"/>
    <property type="molecule type" value="Genomic_DNA"/>
</dbReference>
<accession>A0A830HTU5</accession>
<gene>
    <name evidence="1" type="ORF">PPROV_000961600</name>
</gene>
<dbReference type="OrthoDB" id="10690205at2759"/>